<feature type="region of interest" description="Disordered" evidence="2">
    <location>
        <begin position="74"/>
        <end position="127"/>
    </location>
</feature>
<dbReference type="SUPFAM" id="SSF49493">
    <property type="entry name" value="HSP40/DnaJ peptide-binding domain"/>
    <property type="match status" value="2"/>
</dbReference>
<evidence type="ECO:0000313" key="5">
    <source>
        <dbReference type="Proteomes" id="UP000028701"/>
    </source>
</evidence>
<feature type="compositionally biased region" description="Basic and acidic residues" evidence="2">
    <location>
        <begin position="162"/>
        <end position="175"/>
    </location>
</feature>
<reference evidence="4 5" key="1">
    <citation type="submission" date="2014-08" db="EMBL/GenBank/DDBJ databases">
        <title>Whole genome shotgun sequence of Rhizobium rubi NBRC 13261.</title>
        <authorList>
            <person name="Katano-Makiyama Y."/>
            <person name="Hosoyama A."/>
            <person name="Hashimoto M."/>
            <person name="Hosoyama Y."/>
            <person name="Noguchi M."/>
            <person name="Tsuchikane K."/>
            <person name="Uohara A."/>
            <person name="Ohji S."/>
            <person name="Ichikawa N."/>
            <person name="Kimura A."/>
            <person name="Yamazoe A."/>
            <person name="Fujita N."/>
        </authorList>
    </citation>
    <scope>NUCLEOTIDE SEQUENCE [LARGE SCALE GENOMIC DNA]</scope>
    <source>
        <strain evidence="4 5">NBRC 13261</strain>
    </source>
</reference>
<protein>
    <submittedName>
        <fullName evidence="4">Hsp40 family protein</fullName>
    </submittedName>
</protein>
<dbReference type="RefSeq" id="WP_045231352.1">
    <property type="nucleotide sequence ID" value="NZ_BBJU01000020.1"/>
</dbReference>
<feature type="region of interest" description="Disordered" evidence="2">
    <location>
        <begin position="140"/>
        <end position="175"/>
    </location>
</feature>
<dbReference type="GO" id="GO:0051082">
    <property type="term" value="F:unfolded protein binding"/>
    <property type="evidence" value="ECO:0007669"/>
    <property type="project" value="InterPro"/>
</dbReference>
<dbReference type="InterPro" id="IPR008971">
    <property type="entry name" value="HSP40/DnaJ_pept-bd"/>
</dbReference>
<dbReference type="CDD" id="cd06257">
    <property type="entry name" value="DnaJ"/>
    <property type="match status" value="1"/>
</dbReference>
<dbReference type="InterPro" id="IPR001623">
    <property type="entry name" value="DnaJ_domain"/>
</dbReference>
<feature type="compositionally biased region" description="Basic and acidic residues" evidence="2">
    <location>
        <begin position="86"/>
        <end position="105"/>
    </location>
</feature>
<dbReference type="Pfam" id="PF01556">
    <property type="entry name" value="DnaJ_C"/>
    <property type="match status" value="1"/>
</dbReference>
<dbReference type="SUPFAM" id="SSF46565">
    <property type="entry name" value="Chaperone J-domain"/>
    <property type="match status" value="1"/>
</dbReference>
<dbReference type="InterPro" id="IPR051938">
    <property type="entry name" value="Apopto_cytoskel_mod"/>
</dbReference>
<dbReference type="PANTHER" id="PTHR44145:SF3">
    <property type="entry name" value="DNAJ HOMOLOG SUBFAMILY A MEMBER 3, MITOCHONDRIAL"/>
    <property type="match status" value="1"/>
</dbReference>
<dbReference type="Pfam" id="PF00226">
    <property type="entry name" value="DnaJ"/>
    <property type="match status" value="1"/>
</dbReference>
<organism evidence="4 5">
    <name type="scientific">Agrobacterium rubi TR3 = NBRC 13261</name>
    <dbReference type="NCBI Taxonomy" id="1368415"/>
    <lineage>
        <taxon>Bacteria</taxon>
        <taxon>Pseudomonadati</taxon>
        <taxon>Pseudomonadota</taxon>
        <taxon>Alphaproteobacteria</taxon>
        <taxon>Hyphomicrobiales</taxon>
        <taxon>Rhizobiaceae</taxon>
        <taxon>Rhizobium/Agrobacterium group</taxon>
        <taxon>Agrobacterium</taxon>
    </lineage>
</organism>
<dbReference type="PROSITE" id="PS50076">
    <property type="entry name" value="DNAJ_2"/>
    <property type="match status" value="1"/>
</dbReference>
<dbReference type="Gene3D" id="1.10.287.110">
    <property type="entry name" value="DnaJ domain"/>
    <property type="match status" value="1"/>
</dbReference>
<dbReference type="EMBL" id="BBJU01000020">
    <property type="protein sequence ID" value="GAK71829.1"/>
    <property type="molecule type" value="Genomic_DNA"/>
</dbReference>
<dbReference type="InterPro" id="IPR018253">
    <property type="entry name" value="DnaJ_domain_CS"/>
</dbReference>
<name>A0A081CYT3_9HYPH</name>
<sequence length="365" mass="40131">MRDPYSILGVQKDAGSDEIKAAWRSQAKAVHPDQNRNDPDATARFAEIGQAYDLLKDPQKRGLYDQARRVAETKKRDQTIMQQRAAAREAAQRAKAAEKLMEELAKAQARNAEAQTQPTEETAKPETAEDMLERIFGADAKAKAASAGSAPGTEAPQNSADDNTKTQKEKDDARAEQATSFFAALLRRFRGTAPAAEKAPDITAEAIITVTDLIEQKWLTINMPEDREVRFPLEPGMTDGYVVRLKGQGLKLPDTNRGDLVVTLLASREGPYTIQNFDIHTTLQVSLADAVLGYEATVQSPHGELKVDVPPWSGSDRSIRVEGKGLRDASGGYGDFVVEVRIVLLDTPDAKVMDLMRHMREGLYL</sequence>
<dbReference type="SMART" id="SM00271">
    <property type="entry name" value="DnaJ"/>
    <property type="match status" value="1"/>
</dbReference>
<feature type="compositionally biased region" description="Low complexity" evidence="2">
    <location>
        <begin position="140"/>
        <end position="150"/>
    </location>
</feature>
<evidence type="ECO:0000313" key="4">
    <source>
        <dbReference type="EMBL" id="GAK71829.1"/>
    </source>
</evidence>
<dbReference type="PANTHER" id="PTHR44145">
    <property type="entry name" value="DNAJ HOMOLOG SUBFAMILY A MEMBER 3, MITOCHONDRIAL"/>
    <property type="match status" value="1"/>
</dbReference>
<comment type="caution">
    <text evidence="4">The sequence shown here is derived from an EMBL/GenBank/DDBJ whole genome shotgun (WGS) entry which is preliminary data.</text>
</comment>
<dbReference type="InterPro" id="IPR036869">
    <property type="entry name" value="J_dom_sf"/>
</dbReference>
<gene>
    <name evidence="4" type="ORF">RRU01S_20_00900</name>
</gene>
<evidence type="ECO:0000256" key="2">
    <source>
        <dbReference type="SAM" id="MobiDB-lite"/>
    </source>
</evidence>
<dbReference type="Gene3D" id="2.60.260.20">
    <property type="entry name" value="Urease metallochaperone UreE, N-terminal domain"/>
    <property type="match status" value="2"/>
</dbReference>
<dbReference type="CDD" id="cd10747">
    <property type="entry name" value="DnaJ_C"/>
    <property type="match status" value="1"/>
</dbReference>
<dbReference type="AlphaFoldDB" id="A0A081CYT3"/>
<dbReference type="OrthoDB" id="9779889at2"/>
<evidence type="ECO:0000259" key="3">
    <source>
        <dbReference type="PROSITE" id="PS50076"/>
    </source>
</evidence>
<feature type="domain" description="J" evidence="3">
    <location>
        <begin position="3"/>
        <end position="68"/>
    </location>
</feature>
<dbReference type="PRINTS" id="PR00625">
    <property type="entry name" value="JDOMAIN"/>
</dbReference>
<dbReference type="InterPro" id="IPR002939">
    <property type="entry name" value="DnaJ_C"/>
</dbReference>
<evidence type="ECO:0000256" key="1">
    <source>
        <dbReference type="ARBA" id="ARBA00023186"/>
    </source>
</evidence>
<dbReference type="GO" id="GO:0006457">
    <property type="term" value="P:protein folding"/>
    <property type="evidence" value="ECO:0007669"/>
    <property type="project" value="InterPro"/>
</dbReference>
<dbReference type="eggNOG" id="COG0484">
    <property type="taxonomic scope" value="Bacteria"/>
</dbReference>
<proteinExistence type="predicted"/>
<keyword evidence="1" id="KW-0143">Chaperone</keyword>
<dbReference type="PROSITE" id="PS00636">
    <property type="entry name" value="DNAJ_1"/>
    <property type="match status" value="1"/>
</dbReference>
<dbReference type="Proteomes" id="UP000028701">
    <property type="component" value="Unassembled WGS sequence"/>
</dbReference>
<accession>A0A081CYT3</accession>